<keyword evidence="4" id="KW-1185">Reference proteome</keyword>
<feature type="chain" id="PRO_5002944822" evidence="2">
    <location>
        <begin position="21"/>
        <end position="493"/>
    </location>
</feature>
<keyword evidence="1" id="KW-0812">Transmembrane</keyword>
<accession>C4YMU5</accession>
<gene>
    <name evidence="3" type="ORF">CAWG_02182</name>
</gene>
<feature type="transmembrane region" description="Helical" evidence="1">
    <location>
        <begin position="225"/>
        <end position="244"/>
    </location>
</feature>
<feature type="transmembrane region" description="Helical" evidence="1">
    <location>
        <begin position="401"/>
        <end position="421"/>
    </location>
</feature>
<protein>
    <submittedName>
        <fullName evidence="3">Uncharacterized protein</fullName>
    </submittedName>
</protein>
<sequence length="493" mass="57372">MKYLSSLIGLILVQLSLVLAASNRRFILNYESNGACVAINNVTSETQLTFDFHNVCQTTIPLIVFQYLDLLKFKNLPNFDDFANYTYLKNKKFIKTDQKSKSVKFDLQLVNNGVKTFPETFFNKTITQDQIVKYNVSEPGVYCIYLPMYSFDNKRTHFTPYYTFVTVENEGMKENVLTEVSTQINSFIIVASVIFILIYVYPILRTGRRISKLSSVSNQLFQFLLTNNVYYCGYLILWAIYFVFPTDAMYYFIVNYYGSFLQVVLKYWLSYITLSVYFGSGYANLPINPPQFLLKLYVGINILATFISFQLLKDALGVEEIIVNSESYQIIDKSILVNKEYKTMVTAYLLYWEKIVVTVLAYTKLTISALVHLVSFGYGLKLYWNLKKSNNNRVTRPLLQSIVLHLVSWRIIGRIIIANFYSDINLTGVFDVGEMLSVIGNLIELQDLKFTALRLVEVLLLWFIWSFNKPLDFKKTKRDDKKKEKKRKESKNY</sequence>
<dbReference type="EMBL" id="CM000309">
    <property type="protein sequence ID" value="EEQ43926.1"/>
    <property type="molecule type" value="Genomic_DNA"/>
</dbReference>
<organism evidence="3 4">
    <name type="scientific">Candida albicans (strain WO-1)</name>
    <name type="common">Yeast</name>
    <dbReference type="NCBI Taxonomy" id="294748"/>
    <lineage>
        <taxon>Eukaryota</taxon>
        <taxon>Fungi</taxon>
        <taxon>Dikarya</taxon>
        <taxon>Ascomycota</taxon>
        <taxon>Saccharomycotina</taxon>
        <taxon>Pichiomycetes</taxon>
        <taxon>Debaryomycetaceae</taxon>
        <taxon>Candida/Lodderomyces clade</taxon>
        <taxon>Candida</taxon>
    </lineage>
</organism>
<dbReference type="VEuPathDB" id="FungiDB:CAWG_02182"/>
<feature type="transmembrane region" description="Helical" evidence="1">
    <location>
        <begin position="450"/>
        <end position="468"/>
    </location>
</feature>
<proteinExistence type="predicted"/>
<evidence type="ECO:0000256" key="2">
    <source>
        <dbReference type="SAM" id="SignalP"/>
    </source>
</evidence>
<feature type="transmembrane region" description="Helical" evidence="1">
    <location>
        <begin position="355"/>
        <end position="380"/>
    </location>
</feature>
<evidence type="ECO:0000313" key="4">
    <source>
        <dbReference type="Proteomes" id="UP000001429"/>
    </source>
</evidence>
<reference evidence="3 4" key="1">
    <citation type="journal article" date="2009" name="Nature">
        <title>Evolution of pathogenicity and sexual reproduction in eight Candida genomes.</title>
        <authorList>
            <person name="Butler G."/>
            <person name="Rasmussen M.D."/>
            <person name="Lin M.F."/>
            <person name="Santos M.A."/>
            <person name="Sakthikumar S."/>
            <person name="Munro C.A."/>
            <person name="Rheinbay E."/>
            <person name="Grabherr M."/>
            <person name="Forche A."/>
            <person name="Reedy J.L."/>
            <person name="Agrafioti I."/>
            <person name="Arnaud M.B."/>
            <person name="Bates S."/>
            <person name="Brown A.J."/>
            <person name="Brunke S."/>
            <person name="Costanzo M.C."/>
            <person name="Fitzpatrick D.A."/>
            <person name="de Groot P.W."/>
            <person name="Harris D."/>
            <person name="Hoyer L.L."/>
            <person name="Hube B."/>
            <person name="Klis F.M."/>
            <person name="Kodira C."/>
            <person name="Lennard N."/>
            <person name="Logue M.E."/>
            <person name="Martin R."/>
            <person name="Neiman A.M."/>
            <person name="Nikolaou E."/>
            <person name="Quail M.A."/>
            <person name="Quinn J."/>
            <person name="Santos M.C."/>
            <person name="Schmitzberger F.F."/>
            <person name="Sherlock G."/>
            <person name="Shah P."/>
            <person name="Silverstein K.A."/>
            <person name="Skrzypek M.S."/>
            <person name="Soll D."/>
            <person name="Staggs R."/>
            <person name="Stansfield I."/>
            <person name="Stumpf M.P."/>
            <person name="Sudbery P.E."/>
            <person name="Srikantha T."/>
            <person name="Zeng Q."/>
            <person name="Berman J."/>
            <person name="Berriman M."/>
            <person name="Heitman J."/>
            <person name="Gow N.A."/>
            <person name="Lorenz M.C."/>
            <person name="Birren B.W."/>
            <person name="Kellis M."/>
            <person name="Cuomo C.A."/>
        </authorList>
    </citation>
    <scope>NUCLEOTIDE SEQUENCE [LARGE SCALE GENOMIC DNA]</scope>
    <source>
        <strain evidence="3 4">WO-1</strain>
    </source>
</reference>
<dbReference type="HOGENOM" id="CLU_554313_0_0_1"/>
<name>C4YMU5_CANAW</name>
<feature type="transmembrane region" description="Helical" evidence="1">
    <location>
        <begin position="264"/>
        <end position="285"/>
    </location>
</feature>
<dbReference type="AlphaFoldDB" id="C4YMU5"/>
<feature type="transmembrane region" description="Helical" evidence="1">
    <location>
        <begin position="184"/>
        <end position="204"/>
    </location>
</feature>
<evidence type="ECO:0000256" key="1">
    <source>
        <dbReference type="SAM" id="Phobius"/>
    </source>
</evidence>
<feature type="transmembrane region" description="Helical" evidence="1">
    <location>
        <begin position="292"/>
        <end position="312"/>
    </location>
</feature>
<keyword evidence="1" id="KW-1133">Transmembrane helix</keyword>
<dbReference type="OMA" id="VYCIYLP"/>
<feature type="signal peptide" evidence="2">
    <location>
        <begin position="1"/>
        <end position="20"/>
    </location>
</feature>
<dbReference type="PaxDb" id="5476-C4YMU5"/>
<dbReference type="OrthoDB" id="4020022at2759"/>
<keyword evidence="2" id="KW-0732">Signal</keyword>
<dbReference type="Proteomes" id="UP000001429">
    <property type="component" value="Chromosome R"/>
</dbReference>
<keyword evidence="1" id="KW-0472">Membrane</keyword>
<evidence type="ECO:0000313" key="3">
    <source>
        <dbReference type="EMBL" id="EEQ43926.1"/>
    </source>
</evidence>